<reference evidence="1 2" key="1">
    <citation type="submission" date="2015-07" db="EMBL/GenBank/DDBJ databases">
        <title>Genome sequence of Ornatilinea apprima DSM 23815.</title>
        <authorList>
            <person name="Hemp J."/>
            <person name="Ward L.M."/>
            <person name="Pace L.A."/>
            <person name="Fischer W.W."/>
        </authorList>
    </citation>
    <scope>NUCLEOTIDE SEQUENCE [LARGE SCALE GENOMIC DNA]</scope>
    <source>
        <strain evidence="1 2">P3M-1</strain>
    </source>
</reference>
<protein>
    <recommendedName>
        <fullName evidence="3">Motility protein</fullName>
    </recommendedName>
</protein>
<sequence>MSVNSVSMVDLATSLAAQATTMKAGEVSTAIGTHVLKKVMDQNELQAQALIKMIQQAPSLDGTGKHVDLSV</sequence>
<evidence type="ECO:0000313" key="1">
    <source>
        <dbReference type="EMBL" id="KPL71360.1"/>
    </source>
</evidence>
<dbReference type="Proteomes" id="UP000050417">
    <property type="component" value="Unassembled WGS sequence"/>
</dbReference>
<organism evidence="1 2">
    <name type="scientific">Ornatilinea apprima</name>
    <dbReference type="NCBI Taxonomy" id="1134406"/>
    <lineage>
        <taxon>Bacteria</taxon>
        <taxon>Bacillati</taxon>
        <taxon>Chloroflexota</taxon>
        <taxon>Anaerolineae</taxon>
        <taxon>Anaerolineales</taxon>
        <taxon>Anaerolineaceae</taxon>
        <taxon>Ornatilinea</taxon>
    </lineage>
</organism>
<evidence type="ECO:0000313" key="2">
    <source>
        <dbReference type="Proteomes" id="UP000050417"/>
    </source>
</evidence>
<proteinExistence type="predicted"/>
<dbReference type="AlphaFoldDB" id="A0A0P6X9Z0"/>
<comment type="caution">
    <text evidence="1">The sequence shown here is derived from an EMBL/GenBank/DDBJ whole genome shotgun (WGS) entry which is preliminary data.</text>
</comment>
<name>A0A0P6X9Z0_9CHLR</name>
<dbReference type="STRING" id="1134406.ADN00_16765"/>
<keyword evidence="2" id="KW-1185">Reference proteome</keyword>
<dbReference type="InterPro" id="IPR025906">
    <property type="entry name" value="YjfB_motility"/>
</dbReference>
<dbReference type="EMBL" id="LGCL01000041">
    <property type="protein sequence ID" value="KPL71360.1"/>
    <property type="molecule type" value="Genomic_DNA"/>
</dbReference>
<gene>
    <name evidence="1" type="ORF">ADN00_16765</name>
</gene>
<accession>A0A0P6X9Z0</accession>
<evidence type="ECO:0008006" key="3">
    <source>
        <dbReference type="Google" id="ProtNLM"/>
    </source>
</evidence>
<dbReference type="Pfam" id="PF14070">
    <property type="entry name" value="YjfB_motility"/>
    <property type="match status" value="1"/>
</dbReference>
<dbReference type="RefSeq" id="WP_075064202.1">
    <property type="nucleotide sequence ID" value="NZ_LGCL01000041.1"/>
</dbReference>